<dbReference type="InterPro" id="IPR054213">
    <property type="entry name" value="DUF6920"/>
</dbReference>
<dbReference type="EMBL" id="QAXS01000001">
    <property type="protein sequence ID" value="PTW03499.1"/>
    <property type="molecule type" value="Genomic_DNA"/>
</dbReference>
<evidence type="ECO:0000313" key="3">
    <source>
        <dbReference type="Proteomes" id="UP000244089"/>
    </source>
</evidence>
<reference evidence="2 3" key="1">
    <citation type="submission" date="2018-04" db="EMBL/GenBank/DDBJ databases">
        <title>Subsurface microbial communities from deep shales in Ohio and West Virginia, USA.</title>
        <authorList>
            <person name="Wrighton K."/>
        </authorList>
    </citation>
    <scope>NUCLEOTIDE SEQUENCE [LARGE SCALE GENOMIC DNA]</scope>
    <source>
        <strain evidence="2 3">WC1</strain>
    </source>
</reference>
<name>A0A2T5RT47_9FIRM</name>
<comment type="caution">
    <text evidence="2">The sequence shown here is derived from an EMBL/GenBank/DDBJ whole genome shotgun (WGS) entry which is preliminary data.</text>
</comment>
<dbReference type="AlphaFoldDB" id="A0A2T5RT47"/>
<dbReference type="OrthoDB" id="9786534at2"/>
<evidence type="ECO:0000256" key="1">
    <source>
        <dbReference type="SAM" id="Coils"/>
    </source>
</evidence>
<sequence>MNIFKFGFWPSLATAALLLIILGTTAVLIGKWEFNKQIDSELERLSANNAAADINHQKIKEEDLEALPEPVNKWLRNSGIIGKNKISTVNLKQSGKMKLEPGQEEWFKPEAEQLITLNEPGFLWQVDLNMMPFIKTKGRDLFQNGEASMLIKIAYLLPVVDQKANAKINESALHRFLLELPWYPTAALNNYLSWEKIDATTARVTMNYQGIQASADFYFDQEGNLLSTEAMRYKESDESAERLKCTGELKNYKEFNGIKIPTEIDVSWYLDGEKFTWFKVEVEEISFKY</sequence>
<proteinExistence type="predicted"/>
<organism evidence="2 3">
    <name type="scientific">Halanaerobium saccharolyticum</name>
    <dbReference type="NCBI Taxonomy" id="43595"/>
    <lineage>
        <taxon>Bacteria</taxon>
        <taxon>Bacillati</taxon>
        <taxon>Bacillota</taxon>
        <taxon>Clostridia</taxon>
        <taxon>Halanaerobiales</taxon>
        <taxon>Halanaerobiaceae</taxon>
        <taxon>Halanaerobium</taxon>
    </lineage>
</organism>
<dbReference type="RefSeq" id="WP_108137673.1">
    <property type="nucleotide sequence ID" value="NZ_QAXS01000001.1"/>
</dbReference>
<evidence type="ECO:0000313" key="2">
    <source>
        <dbReference type="EMBL" id="PTW03499.1"/>
    </source>
</evidence>
<gene>
    <name evidence="2" type="ORF">C8C76_101140</name>
</gene>
<feature type="coiled-coil region" evidence="1">
    <location>
        <begin position="35"/>
        <end position="62"/>
    </location>
</feature>
<protein>
    <submittedName>
        <fullName evidence="2">Uncharacterized protein</fullName>
    </submittedName>
</protein>
<keyword evidence="1" id="KW-0175">Coiled coil</keyword>
<accession>A0A2T5RT47</accession>
<dbReference type="Pfam" id="PF21900">
    <property type="entry name" value="DUF6920"/>
    <property type="match status" value="1"/>
</dbReference>
<dbReference type="Proteomes" id="UP000244089">
    <property type="component" value="Unassembled WGS sequence"/>
</dbReference>